<dbReference type="Proteomes" id="UP000314985">
    <property type="component" value="Chromosome 14"/>
</dbReference>
<protein>
    <submittedName>
        <fullName evidence="1">Uncharacterized protein</fullName>
    </submittedName>
</protein>
<accession>A0A4X1VFZ7</accession>
<proteinExistence type="predicted"/>
<dbReference type="Ensembl" id="ENSSSCT00070048203.1">
    <property type="protein sequence ID" value="ENSSSCP00070040695.1"/>
    <property type="gene ID" value="ENSSSCG00070024147.1"/>
</dbReference>
<dbReference type="AlphaFoldDB" id="A0A4X1VFZ7"/>
<name>A0A4X1VFZ7_PIG</name>
<reference evidence="1 2" key="1">
    <citation type="submission" date="2017-08" db="EMBL/GenBank/DDBJ databases">
        <title>USMARCv1.0.</title>
        <authorList>
            <person name="Hannum G.I."/>
            <person name="Koren S."/>
            <person name="Schroeder S.G."/>
            <person name="Chin S.C."/>
            <person name="Nonneman D.J."/>
            <person name="Becker S.A."/>
            <person name="Rosen B.D."/>
            <person name="Bickhart D.M."/>
            <person name="Putnam N.H."/>
            <person name="Green R.E."/>
            <person name="Tuggle C.K."/>
            <person name="Liu H."/>
            <person name="Rohrer G.A."/>
            <person name="Warr A."/>
            <person name="Hall R."/>
            <person name="Kim K."/>
            <person name="Hume D.A."/>
            <person name="Talbot R."/>
            <person name="Chow W."/>
            <person name="Howe K."/>
            <person name="Schwartz A.S."/>
            <person name="Watson M."/>
            <person name="Archibald A.L."/>
            <person name="Phillippy A.M."/>
            <person name="Smith T.P.L."/>
        </authorList>
    </citation>
    <scope>NUCLEOTIDE SEQUENCE [LARGE SCALE GENOMIC DNA]</scope>
</reference>
<evidence type="ECO:0000313" key="2">
    <source>
        <dbReference type="Proteomes" id="UP000314985"/>
    </source>
</evidence>
<reference evidence="1" key="2">
    <citation type="submission" date="2025-08" db="UniProtKB">
        <authorList>
            <consortium name="Ensembl"/>
        </authorList>
    </citation>
    <scope>IDENTIFICATION</scope>
</reference>
<organism evidence="1 2">
    <name type="scientific">Sus scrofa</name>
    <name type="common">Pig</name>
    <dbReference type="NCBI Taxonomy" id="9823"/>
    <lineage>
        <taxon>Eukaryota</taxon>
        <taxon>Metazoa</taxon>
        <taxon>Chordata</taxon>
        <taxon>Craniata</taxon>
        <taxon>Vertebrata</taxon>
        <taxon>Euteleostomi</taxon>
        <taxon>Mammalia</taxon>
        <taxon>Eutheria</taxon>
        <taxon>Laurasiatheria</taxon>
        <taxon>Artiodactyla</taxon>
        <taxon>Suina</taxon>
        <taxon>Suidae</taxon>
        <taxon>Sus</taxon>
    </lineage>
</organism>
<sequence length="70" mass="7287">IFHPADVPSLRAENIASSGAQGVLESSLSPAPVYSWEIEAERGVKVSSGSFGGLMWPPLPLPRALASANL</sequence>
<evidence type="ECO:0000313" key="1">
    <source>
        <dbReference type="Ensembl" id="ENSSSCP00070040695.1"/>
    </source>
</evidence>